<proteinExistence type="predicted"/>
<dbReference type="EMBL" id="KI631362">
    <property type="protein sequence ID" value="EYU28576.1"/>
    <property type="molecule type" value="Genomic_DNA"/>
</dbReference>
<gene>
    <name evidence="1" type="ORF">MIMGU_mgv1a015212mg</name>
</gene>
<evidence type="ECO:0000313" key="1">
    <source>
        <dbReference type="EMBL" id="EYU28576.1"/>
    </source>
</evidence>
<organism evidence="1 2">
    <name type="scientific">Erythranthe guttata</name>
    <name type="common">Yellow monkey flower</name>
    <name type="synonym">Mimulus guttatus</name>
    <dbReference type="NCBI Taxonomy" id="4155"/>
    <lineage>
        <taxon>Eukaryota</taxon>
        <taxon>Viridiplantae</taxon>
        <taxon>Streptophyta</taxon>
        <taxon>Embryophyta</taxon>
        <taxon>Tracheophyta</taxon>
        <taxon>Spermatophyta</taxon>
        <taxon>Magnoliopsida</taxon>
        <taxon>eudicotyledons</taxon>
        <taxon>Gunneridae</taxon>
        <taxon>Pentapetalae</taxon>
        <taxon>asterids</taxon>
        <taxon>lamiids</taxon>
        <taxon>Lamiales</taxon>
        <taxon>Phrymaceae</taxon>
        <taxon>Erythranthe</taxon>
    </lineage>
</organism>
<dbReference type="AlphaFoldDB" id="A0A022QKW2"/>
<sequence>MSFSTPKCKFQVIHSNNLVYLLAFPSHYSTILKLELSATACPLRPARNLLMWRFHKIISRRSGPAWKTCPEIRLVAFRDCGGCKPPAAGGARGAEAAKRGWIKELNELLLLLLLLLLGKDSQCGFGLELLEGEERGGVTGALLHTRRKGRIYEVGFLSPRGGLG</sequence>
<evidence type="ECO:0000313" key="2">
    <source>
        <dbReference type="Proteomes" id="UP000030748"/>
    </source>
</evidence>
<accession>A0A022QKW2</accession>
<name>A0A022QKW2_ERYGU</name>
<dbReference type="Proteomes" id="UP000030748">
    <property type="component" value="Unassembled WGS sequence"/>
</dbReference>
<reference evidence="1 2" key="1">
    <citation type="journal article" date="2013" name="Proc. Natl. Acad. Sci. U.S.A.">
        <title>Fine-scale variation in meiotic recombination in Mimulus inferred from population shotgun sequencing.</title>
        <authorList>
            <person name="Hellsten U."/>
            <person name="Wright K.M."/>
            <person name="Jenkins J."/>
            <person name="Shu S."/>
            <person name="Yuan Y."/>
            <person name="Wessler S.R."/>
            <person name="Schmutz J."/>
            <person name="Willis J.H."/>
            <person name="Rokhsar D.S."/>
        </authorList>
    </citation>
    <scope>NUCLEOTIDE SEQUENCE [LARGE SCALE GENOMIC DNA]</scope>
    <source>
        <strain evidence="2">cv. DUN x IM62</strain>
    </source>
</reference>
<keyword evidence="2" id="KW-1185">Reference proteome</keyword>
<protein>
    <submittedName>
        <fullName evidence="1">Uncharacterized protein</fullName>
    </submittedName>
</protein>